<dbReference type="EMBL" id="CP028901">
    <property type="protein sequence ID" value="AWB35601.1"/>
    <property type="molecule type" value="Genomic_DNA"/>
</dbReference>
<gene>
    <name evidence="3" type="ORF">DBV39_03110</name>
</gene>
<evidence type="ECO:0000313" key="4">
    <source>
        <dbReference type="Proteomes" id="UP000244571"/>
    </source>
</evidence>
<organism evidence="3 4">
    <name type="scientific">Orrella marina</name>
    <dbReference type="NCBI Taxonomy" id="2163011"/>
    <lineage>
        <taxon>Bacteria</taxon>
        <taxon>Pseudomonadati</taxon>
        <taxon>Pseudomonadota</taxon>
        <taxon>Betaproteobacteria</taxon>
        <taxon>Burkholderiales</taxon>
        <taxon>Alcaligenaceae</taxon>
        <taxon>Orrella</taxon>
    </lineage>
</organism>
<dbReference type="GO" id="GO:0016491">
    <property type="term" value="F:oxidoreductase activity"/>
    <property type="evidence" value="ECO:0007669"/>
    <property type="project" value="UniProtKB-KW"/>
</dbReference>
<dbReference type="PANTHER" id="PTHR44196">
    <property type="entry name" value="DEHYDROGENASE/REDUCTASE SDR FAMILY MEMBER 7B"/>
    <property type="match status" value="1"/>
</dbReference>
<proteinExistence type="inferred from homology"/>
<name>A0A2R4XPA2_9BURK</name>
<dbReference type="Pfam" id="PF00106">
    <property type="entry name" value="adh_short"/>
    <property type="match status" value="1"/>
</dbReference>
<evidence type="ECO:0000256" key="2">
    <source>
        <dbReference type="ARBA" id="ARBA00023002"/>
    </source>
</evidence>
<comment type="similarity">
    <text evidence="1">Belongs to the short-chain dehydrogenases/reductases (SDR) family.</text>
</comment>
<dbReference type="PRINTS" id="PR00081">
    <property type="entry name" value="GDHRDH"/>
</dbReference>
<accession>A0A2R4XPA2</accession>
<dbReference type="InterPro" id="IPR036291">
    <property type="entry name" value="NAD(P)-bd_dom_sf"/>
</dbReference>
<dbReference type="SUPFAM" id="SSF51735">
    <property type="entry name" value="NAD(P)-binding Rossmann-fold domains"/>
    <property type="match status" value="1"/>
</dbReference>
<dbReference type="GO" id="GO:0016020">
    <property type="term" value="C:membrane"/>
    <property type="evidence" value="ECO:0007669"/>
    <property type="project" value="TreeGrafter"/>
</dbReference>
<keyword evidence="4" id="KW-1185">Reference proteome</keyword>
<dbReference type="OrthoDB" id="335726at2"/>
<protein>
    <submittedName>
        <fullName evidence="3">Short-chain dehydrogenase</fullName>
    </submittedName>
</protein>
<dbReference type="InterPro" id="IPR002347">
    <property type="entry name" value="SDR_fam"/>
</dbReference>
<evidence type="ECO:0000313" key="3">
    <source>
        <dbReference type="EMBL" id="AWB35601.1"/>
    </source>
</evidence>
<dbReference type="Gene3D" id="3.40.50.720">
    <property type="entry name" value="NAD(P)-binding Rossmann-like Domain"/>
    <property type="match status" value="1"/>
</dbReference>
<evidence type="ECO:0000256" key="1">
    <source>
        <dbReference type="ARBA" id="ARBA00006484"/>
    </source>
</evidence>
<keyword evidence="2" id="KW-0560">Oxidoreductase</keyword>
<reference evidence="3 4" key="1">
    <citation type="submission" date="2018-04" db="EMBL/GenBank/DDBJ databases">
        <title>Bordetella sp. HZ20 isolated from seawater.</title>
        <authorList>
            <person name="Sun C."/>
        </authorList>
    </citation>
    <scope>NUCLEOTIDE SEQUENCE [LARGE SCALE GENOMIC DNA]</scope>
    <source>
        <strain evidence="3 4">HZ20</strain>
    </source>
</reference>
<dbReference type="KEGG" id="boz:DBV39_03110"/>
<dbReference type="Proteomes" id="UP000244571">
    <property type="component" value="Chromosome"/>
</dbReference>
<dbReference type="AlphaFoldDB" id="A0A2R4XPA2"/>
<sequence length="259" mass="28458">MWRKLNAPVTDWSGRKVWIIGASSGIGAALASAMLEQGARVAISARRVSMLEGIAQDYEHALVVPLDVLDERSWDQALERIDREFGEIDLVVFGAARYDPRHVWDLDLQKVQASYDLNVVCAYRAAARLAPRLIAQGHGGIAMIGSISGYTGLPRAIIYGATKAALQNLTETLYLELAPKGVSVYLISPGFVRTPMTQANDFEMPGLMTPQAAAQAILKGFARGLFEIRFPTGFANVLRLVSRLPYRIRFALLNRVTRA</sequence>
<dbReference type="PANTHER" id="PTHR44196:SF1">
    <property type="entry name" value="DEHYDROGENASE_REDUCTASE SDR FAMILY MEMBER 7B"/>
    <property type="match status" value="1"/>
</dbReference>